<evidence type="ECO:0000313" key="1">
    <source>
        <dbReference type="EMBL" id="KAK2720030.1"/>
    </source>
</evidence>
<reference evidence="1" key="1">
    <citation type="submission" date="2023-07" db="EMBL/GenBank/DDBJ databases">
        <title>Chromosome-level genome assembly of Artemia franciscana.</title>
        <authorList>
            <person name="Jo E."/>
        </authorList>
    </citation>
    <scope>NUCLEOTIDE SEQUENCE</scope>
    <source>
        <tissue evidence="1">Whole body</tissue>
    </source>
</reference>
<dbReference type="InterPro" id="IPR036691">
    <property type="entry name" value="Endo/exonu/phosph_ase_sf"/>
</dbReference>
<dbReference type="EMBL" id="JAVRJZ010000007">
    <property type="protein sequence ID" value="KAK2720030.1"/>
    <property type="molecule type" value="Genomic_DNA"/>
</dbReference>
<dbReference type="Gene3D" id="3.60.10.10">
    <property type="entry name" value="Endonuclease/exonuclease/phosphatase"/>
    <property type="match status" value="1"/>
</dbReference>
<accession>A0AA88LFU4</accession>
<comment type="caution">
    <text evidence="1">The sequence shown here is derived from an EMBL/GenBank/DDBJ whole genome shotgun (WGS) entry which is preliminary data.</text>
</comment>
<evidence type="ECO:0008006" key="3">
    <source>
        <dbReference type="Google" id="ProtNLM"/>
    </source>
</evidence>
<dbReference type="SUPFAM" id="SSF56219">
    <property type="entry name" value="DNase I-like"/>
    <property type="match status" value="1"/>
</dbReference>
<dbReference type="Proteomes" id="UP001187531">
    <property type="component" value="Unassembled WGS sequence"/>
</dbReference>
<sequence>MKLLKSSSRTKWKDTKIDILCLSETRTCGSSTKVITAPDSLQQLYFFYSGVENNSGLHGVGLLLRQRVRNALLEWESISLCLAKIRFKGNRADISLLSAYASTRDALGETKNDFYMELETVNAATATRDYLIVAGDFNARVGTKDQTASQVLGNFELGQRCKNGEMLVNYPQ</sequence>
<organism evidence="1 2">
    <name type="scientific">Artemia franciscana</name>
    <name type="common">Brine shrimp</name>
    <name type="synonym">Artemia sanfranciscana</name>
    <dbReference type="NCBI Taxonomy" id="6661"/>
    <lineage>
        <taxon>Eukaryota</taxon>
        <taxon>Metazoa</taxon>
        <taxon>Ecdysozoa</taxon>
        <taxon>Arthropoda</taxon>
        <taxon>Crustacea</taxon>
        <taxon>Branchiopoda</taxon>
        <taxon>Anostraca</taxon>
        <taxon>Artemiidae</taxon>
        <taxon>Artemia</taxon>
    </lineage>
</organism>
<proteinExistence type="predicted"/>
<gene>
    <name evidence="1" type="ORF">QYM36_004069</name>
</gene>
<keyword evidence="2" id="KW-1185">Reference proteome</keyword>
<dbReference type="AlphaFoldDB" id="A0AA88LFU4"/>
<evidence type="ECO:0000313" key="2">
    <source>
        <dbReference type="Proteomes" id="UP001187531"/>
    </source>
</evidence>
<name>A0AA88LFU4_ARTSF</name>
<protein>
    <recommendedName>
        <fullName evidence="3">Craniofacial development protein 2-like</fullName>
    </recommendedName>
</protein>